<evidence type="ECO:0000256" key="7">
    <source>
        <dbReference type="ARBA" id="ARBA00023163"/>
    </source>
</evidence>
<dbReference type="InterPro" id="IPR042429">
    <property type="entry name" value="SFR1"/>
</dbReference>
<keyword evidence="13" id="KW-1185">Reference proteome</keyword>
<dbReference type="GO" id="GO:0003713">
    <property type="term" value="F:transcription coactivator activity"/>
    <property type="evidence" value="ECO:0007669"/>
    <property type="project" value="InterPro"/>
</dbReference>
<dbReference type="Pfam" id="PF10376">
    <property type="entry name" value="Mei5"/>
    <property type="match status" value="1"/>
</dbReference>
<evidence type="ECO:0000256" key="2">
    <source>
        <dbReference type="ARBA" id="ARBA00008729"/>
    </source>
</evidence>
<proteinExistence type="inferred from homology"/>
<dbReference type="GO" id="GO:0000724">
    <property type="term" value="P:double-strand break repair via homologous recombination"/>
    <property type="evidence" value="ECO:0007669"/>
    <property type="project" value="InterPro"/>
</dbReference>
<dbReference type="PANTHER" id="PTHR28643">
    <property type="entry name" value="SWI5-DEPENDENT RECOMBINATION DNA REPAIR PROTEIN 1 HOMOLOG"/>
    <property type="match status" value="1"/>
</dbReference>
<comment type="caution">
    <text evidence="12">The sequence shown here is derived from an EMBL/GenBank/DDBJ whole genome shotgun (WGS) entry which is preliminary data.</text>
</comment>
<protein>
    <recommendedName>
        <fullName evidence="3">Swi5-dependent recombination DNA repair protein 1 homolog</fullName>
    </recommendedName>
    <alternativeName>
        <fullName evidence="10">Meiosis protein 5 homolog</fullName>
    </alternativeName>
</protein>
<keyword evidence="8" id="KW-0234">DNA repair</keyword>
<name>A0AA35RKK1_GEOBA</name>
<keyword evidence="9" id="KW-0539">Nucleus</keyword>
<evidence type="ECO:0000256" key="9">
    <source>
        <dbReference type="ARBA" id="ARBA00023242"/>
    </source>
</evidence>
<dbReference type="Proteomes" id="UP001174909">
    <property type="component" value="Unassembled WGS sequence"/>
</dbReference>
<comment type="subcellular location">
    <subcellularLocation>
        <location evidence="1">Nucleus</location>
    </subcellularLocation>
</comment>
<evidence type="ECO:0000256" key="1">
    <source>
        <dbReference type="ARBA" id="ARBA00004123"/>
    </source>
</evidence>
<keyword evidence="7" id="KW-0804">Transcription</keyword>
<evidence type="ECO:0000256" key="8">
    <source>
        <dbReference type="ARBA" id="ARBA00023204"/>
    </source>
</evidence>
<keyword evidence="4" id="KW-0227">DNA damage</keyword>
<evidence type="ECO:0000313" key="12">
    <source>
        <dbReference type="EMBL" id="CAI8013245.1"/>
    </source>
</evidence>
<dbReference type="Gene3D" id="6.10.140.1020">
    <property type="match status" value="1"/>
</dbReference>
<dbReference type="InterPro" id="IPR018468">
    <property type="entry name" value="SFR1/Mei5"/>
</dbReference>
<evidence type="ECO:0000313" key="13">
    <source>
        <dbReference type="Proteomes" id="UP001174909"/>
    </source>
</evidence>
<keyword evidence="6 11" id="KW-0175">Coiled coil</keyword>
<evidence type="ECO:0000256" key="5">
    <source>
        <dbReference type="ARBA" id="ARBA00023015"/>
    </source>
</evidence>
<accession>A0AA35RKK1</accession>
<evidence type="ECO:0000256" key="10">
    <source>
        <dbReference type="ARBA" id="ARBA00033234"/>
    </source>
</evidence>
<evidence type="ECO:0000256" key="6">
    <source>
        <dbReference type="ARBA" id="ARBA00023054"/>
    </source>
</evidence>
<evidence type="ECO:0000256" key="3">
    <source>
        <dbReference type="ARBA" id="ARBA00014688"/>
    </source>
</evidence>
<evidence type="ECO:0000256" key="11">
    <source>
        <dbReference type="SAM" id="Coils"/>
    </source>
</evidence>
<feature type="coiled-coil region" evidence="11">
    <location>
        <begin position="1"/>
        <end position="28"/>
    </location>
</feature>
<dbReference type="AlphaFoldDB" id="A0AA35RKK1"/>
<reference evidence="12" key="1">
    <citation type="submission" date="2023-03" db="EMBL/GenBank/DDBJ databases">
        <authorList>
            <person name="Steffen K."/>
            <person name="Cardenas P."/>
        </authorList>
    </citation>
    <scope>NUCLEOTIDE SEQUENCE</scope>
</reference>
<dbReference type="PANTHER" id="PTHR28643:SF1">
    <property type="entry name" value="SWI5-DEPENDENT RECOMBINATION DNA REPAIR PROTEIN 1 HOMOLOG"/>
    <property type="match status" value="1"/>
</dbReference>
<keyword evidence="5" id="KW-0805">Transcription regulation</keyword>
<organism evidence="12 13">
    <name type="scientific">Geodia barretti</name>
    <name type="common">Barrett's horny sponge</name>
    <dbReference type="NCBI Taxonomy" id="519541"/>
    <lineage>
        <taxon>Eukaryota</taxon>
        <taxon>Metazoa</taxon>
        <taxon>Porifera</taxon>
        <taxon>Demospongiae</taxon>
        <taxon>Heteroscleromorpha</taxon>
        <taxon>Tetractinellida</taxon>
        <taxon>Astrophorina</taxon>
        <taxon>Geodiidae</taxon>
        <taxon>Geodia</taxon>
    </lineage>
</organism>
<evidence type="ECO:0000256" key="4">
    <source>
        <dbReference type="ARBA" id="ARBA00022763"/>
    </source>
</evidence>
<comment type="similarity">
    <text evidence="2">Belongs to the SFR1/MEI5 family.</text>
</comment>
<dbReference type="GO" id="GO:0032798">
    <property type="term" value="C:Swi5-Sfr1 complex"/>
    <property type="evidence" value="ECO:0007669"/>
    <property type="project" value="InterPro"/>
</dbReference>
<gene>
    <name evidence="12" type="ORF">GBAR_LOCUS8425</name>
</gene>
<sequence length="94" mass="11051">MEYLQREKKHLKHMLRTTEERLQKLRSVKRHRTKASIDELAALAGKWRSVAQSVSEQLLESSNLHPRPSLHDLLTALHIDPSLVHYCVVHENFY</sequence>
<dbReference type="EMBL" id="CASHTH010001248">
    <property type="protein sequence ID" value="CAI8013245.1"/>
    <property type="molecule type" value="Genomic_DNA"/>
</dbReference>